<dbReference type="GO" id="GO:0006338">
    <property type="term" value="P:chromatin remodeling"/>
    <property type="evidence" value="ECO:0007669"/>
    <property type="project" value="InterPro"/>
</dbReference>
<feature type="region of interest" description="Disordered" evidence="9">
    <location>
        <begin position="479"/>
        <end position="534"/>
    </location>
</feature>
<comment type="subcellular location">
    <subcellularLocation>
        <location evidence="1">Nucleus</location>
    </subcellularLocation>
</comment>
<feature type="compositionally biased region" description="Polar residues" evidence="9">
    <location>
        <begin position="870"/>
        <end position="881"/>
    </location>
</feature>
<evidence type="ECO:0000256" key="1">
    <source>
        <dbReference type="ARBA" id="ARBA00004123"/>
    </source>
</evidence>
<reference evidence="11 12" key="1">
    <citation type="submission" date="2008-03" db="EMBL/GenBank/DDBJ databases">
        <title>The Genome Sequence of Verticillium dahliae VdLs.17.</title>
        <authorList>
            <consortium name="The Broad Institute Genome Sequencing Platform"/>
            <person name="Ma L.-J.J."/>
            <person name="Klosterman S.J."/>
            <person name="Subbarao K."/>
            <person name="Dobinson K."/>
            <person name="Veronese P."/>
            <person name="Kang S."/>
            <person name="Gold S.E."/>
            <person name="Young S."/>
            <person name="Jaffe D."/>
            <person name="Gnerre S."/>
            <person name="Berlin A."/>
            <person name="Heiman D."/>
            <person name="Hepburn T."/>
            <person name="Sykes S."/>
            <person name="Alvarado L."/>
            <person name="Kodira C.D."/>
            <person name="Lander E."/>
            <person name="Galagan J."/>
            <person name="Nusbaum C."/>
            <person name="Birren B."/>
        </authorList>
    </citation>
    <scope>NUCLEOTIDE SEQUENCE [LARGE SCALE GENOMIC DNA]</scope>
    <source>
        <strain evidence="12">VdLs.17 / ATCC MYA-4575 / FGSC 10137</strain>
    </source>
</reference>
<evidence type="ECO:0000313" key="11">
    <source>
        <dbReference type="EMBL" id="EGY15254.1"/>
    </source>
</evidence>
<keyword evidence="7" id="KW-0539">Nucleus</keyword>
<evidence type="ECO:0000256" key="4">
    <source>
        <dbReference type="ARBA" id="ARBA00023015"/>
    </source>
</evidence>
<dbReference type="eggNOG" id="KOG1827">
    <property type="taxonomic scope" value="Eukaryota"/>
</dbReference>
<dbReference type="InParanoid" id="G2X8G7"/>
<dbReference type="InterPro" id="IPR036427">
    <property type="entry name" value="Bromodomain-like_sf"/>
</dbReference>
<feature type="compositionally biased region" description="Polar residues" evidence="9">
    <location>
        <begin position="849"/>
        <end position="858"/>
    </location>
</feature>
<gene>
    <name evidence="11" type="ORF">VDAG_06108</name>
</gene>
<name>G2X8G7_VERDV</name>
<feature type="compositionally biased region" description="Acidic residues" evidence="9">
    <location>
        <begin position="157"/>
        <end position="200"/>
    </location>
</feature>
<evidence type="ECO:0000259" key="10">
    <source>
        <dbReference type="PROSITE" id="PS50014"/>
    </source>
</evidence>
<evidence type="ECO:0000256" key="5">
    <source>
        <dbReference type="ARBA" id="ARBA00023117"/>
    </source>
</evidence>
<feature type="domain" description="Bromo" evidence="10">
    <location>
        <begin position="48"/>
        <end position="118"/>
    </location>
</feature>
<keyword evidence="6" id="KW-0804">Transcription</keyword>
<dbReference type="HOGENOM" id="CLU_303695_0_0_1"/>
<keyword evidence="4" id="KW-0805">Transcription regulation</keyword>
<evidence type="ECO:0000256" key="7">
    <source>
        <dbReference type="ARBA" id="ARBA00023242"/>
    </source>
</evidence>
<dbReference type="InterPro" id="IPR001487">
    <property type="entry name" value="Bromodomain"/>
</dbReference>
<dbReference type="FunFam" id="1.20.920.10:FF:000083">
    <property type="entry name" value="WGS project CABT00000000 data, contig 2.8"/>
    <property type="match status" value="1"/>
</dbReference>
<dbReference type="OMA" id="LWTNAYF"/>
<dbReference type="GeneID" id="20707571"/>
<dbReference type="CDD" id="cd04369">
    <property type="entry name" value="Bromodomain"/>
    <property type="match status" value="2"/>
</dbReference>
<evidence type="ECO:0000256" key="6">
    <source>
        <dbReference type="ARBA" id="ARBA00023163"/>
    </source>
</evidence>
<dbReference type="Gene3D" id="1.20.920.10">
    <property type="entry name" value="Bromodomain-like"/>
    <property type="match status" value="2"/>
</dbReference>
<feature type="region of interest" description="Disordered" evidence="9">
    <location>
        <begin position="382"/>
        <end position="449"/>
    </location>
</feature>
<dbReference type="EMBL" id="DS572707">
    <property type="protein sequence ID" value="EGY15254.1"/>
    <property type="molecule type" value="Genomic_DNA"/>
</dbReference>
<feature type="region of interest" description="Disordered" evidence="9">
    <location>
        <begin position="841"/>
        <end position="931"/>
    </location>
</feature>
<protein>
    <recommendedName>
        <fullName evidence="10">Bromo domain-containing protein</fullName>
    </recommendedName>
</protein>
<feature type="compositionally biased region" description="Low complexity" evidence="9">
    <location>
        <begin position="220"/>
        <end position="236"/>
    </location>
</feature>
<dbReference type="RefSeq" id="XP_009657417.1">
    <property type="nucleotide sequence ID" value="XM_009659122.1"/>
</dbReference>
<dbReference type="SMART" id="SM00297">
    <property type="entry name" value="BROMO"/>
    <property type="match status" value="2"/>
</dbReference>
<feature type="compositionally biased region" description="Low complexity" evidence="9">
    <location>
        <begin position="490"/>
        <end position="502"/>
    </location>
</feature>
<dbReference type="STRING" id="498257.G2X8G7"/>
<feature type="domain" description="Bromo" evidence="10">
    <location>
        <begin position="271"/>
        <end position="353"/>
    </location>
</feature>
<feature type="region of interest" description="Disordered" evidence="9">
    <location>
        <begin position="135"/>
        <end position="243"/>
    </location>
</feature>
<evidence type="ECO:0000256" key="8">
    <source>
        <dbReference type="PROSITE-ProRule" id="PRU00035"/>
    </source>
</evidence>
<keyword evidence="5 8" id="KW-0103">Bromodomain</keyword>
<dbReference type="InterPro" id="IPR054551">
    <property type="entry name" value="RSC4_Ig-like"/>
</dbReference>
<feature type="compositionally biased region" description="Low complexity" evidence="9">
    <location>
        <begin position="912"/>
        <end position="930"/>
    </location>
</feature>
<dbReference type="PANTHER" id="PTHR16062:SF21">
    <property type="entry name" value="CHROMATIN STRUCTURE-REMODELING COMPLEX SUBUNIT RSC1-RELATED"/>
    <property type="match status" value="1"/>
</dbReference>
<keyword evidence="3" id="KW-0156">Chromatin regulator</keyword>
<evidence type="ECO:0000256" key="2">
    <source>
        <dbReference type="ARBA" id="ARBA00022737"/>
    </source>
</evidence>
<dbReference type="OrthoDB" id="6017at2759"/>
<evidence type="ECO:0000256" key="3">
    <source>
        <dbReference type="ARBA" id="ARBA00022853"/>
    </source>
</evidence>
<reference evidence="12" key="2">
    <citation type="journal article" date="2011" name="PLoS Pathog.">
        <title>Comparative genomics yields insights into niche adaptation of plant vascular wilt pathogens.</title>
        <authorList>
            <person name="Klosterman S.J."/>
            <person name="Subbarao K.V."/>
            <person name="Kang S."/>
            <person name="Veronese P."/>
            <person name="Gold S.E."/>
            <person name="Thomma B.P.H.J."/>
            <person name="Chen Z."/>
            <person name="Henrissat B."/>
            <person name="Lee Y.-H."/>
            <person name="Park J."/>
            <person name="Garcia-Pedrajas M.D."/>
            <person name="Barbara D.J."/>
            <person name="Anchieta A."/>
            <person name="de Jonge R."/>
            <person name="Santhanam P."/>
            <person name="Maruthachalam K."/>
            <person name="Atallah Z."/>
            <person name="Amyotte S.G."/>
            <person name="Paz Z."/>
            <person name="Inderbitzin P."/>
            <person name="Hayes R.J."/>
            <person name="Heiman D.I."/>
            <person name="Young S."/>
            <person name="Zeng Q."/>
            <person name="Engels R."/>
            <person name="Galagan J."/>
            <person name="Cuomo C.A."/>
            <person name="Dobinson K.F."/>
            <person name="Ma L.-J."/>
        </authorList>
    </citation>
    <scope>NUCLEOTIDE SEQUENCE [LARGE SCALE GENOMIC DNA]</scope>
    <source>
        <strain evidence="12">VdLs.17 / ATCC MYA-4575 / FGSC 10137</strain>
    </source>
</reference>
<dbReference type="AlphaFoldDB" id="G2X8G7"/>
<dbReference type="GO" id="GO:0006368">
    <property type="term" value="P:transcription elongation by RNA polymerase II"/>
    <property type="evidence" value="ECO:0007669"/>
    <property type="project" value="TreeGrafter"/>
</dbReference>
<accession>G2X8G7</accession>
<dbReference type="PROSITE" id="PS50014">
    <property type="entry name" value="BROMODOMAIN_2"/>
    <property type="match status" value="2"/>
</dbReference>
<dbReference type="PANTHER" id="PTHR16062">
    <property type="entry name" value="SWI/SNF-RELATED"/>
    <property type="match status" value="1"/>
</dbReference>
<evidence type="ECO:0000256" key="9">
    <source>
        <dbReference type="SAM" id="MobiDB-lite"/>
    </source>
</evidence>
<dbReference type="GO" id="GO:0016586">
    <property type="term" value="C:RSC-type complex"/>
    <property type="evidence" value="ECO:0007669"/>
    <property type="project" value="InterPro"/>
</dbReference>
<feature type="region of interest" description="Disordered" evidence="9">
    <location>
        <begin position="742"/>
        <end position="796"/>
    </location>
</feature>
<keyword evidence="12" id="KW-1185">Reference proteome</keyword>
<feature type="compositionally biased region" description="Low complexity" evidence="9">
    <location>
        <begin position="430"/>
        <end position="449"/>
    </location>
</feature>
<dbReference type="Pfam" id="PF22994">
    <property type="entry name" value="RSC4_Ig_like"/>
    <property type="match status" value="1"/>
</dbReference>
<dbReference type="GO" id="GO:0003682">
    <property type="term" value="F:chromatin binding"/>
    <property type="evidence" value="ECO:0007669"/>
    <property type="project" value="TreeGrafter"/>
</dbReference>
<evidence type="ECO:0000313" key="12">
    <source>
        <dbReference type="Proteomes" id="UP000001611"/>
    </source>
</evidence>
<feature type="compositionally biased region" description="Basic and acidic residues" evidence="9">
    <location>
        <begin position="742"/>
        <end position="752"/>
    </location>
</feature>
<keyword evidence="2" id="KW-0677">Repeat</keyword>
<dbReference type="Pfam" id="PF00439">
    <property type="entry name" value="Bromodomain"/>
    <property type="match status" value="2"/>
</dbReference>
<feature type="compositionally biased region" description="Polar residues" evidence="9">
    <location>
        <begin position="387"/>
        <end position="398"/>
    </location>
</feature>
<sequence>MMIAGNAPSFADHVLQKYNFKEQPETRESTSEHGLFFLELVRRTSDKNGRRVAGYFETLPPRAENRDYYKKTKMPISLEMIEQKLNNHEFATLTEVESYFKRMVSNAKEYYSRNSSTFEDAERVRKALSNHMTKVNPAYHRGDGYTAFPTPIPSELENAEEEAPETPEEAADDEEEEEEEDDAAADDDEEDDDRDADVEDDGKPQRSGRPSIILRRGSARKSAASSTPNATATPRSANRKGDDVYADIPYKECSFQEAQEKIVEELIRKTEDDSDEPQFEIFLNLPSRSLKDYYAHVSNPLSIKKLQKRVKGVQGRGNCTHVSEFKSWAAFEETASLIWTNAQFYNEEDSEYYAVAGEFKNFFLDQLKQAKKVVEEPPQPKIKLKVTNDQPISTSKKITIQLPPRGGSTSSPAPPTPARGTTTHAVQKPAASNGATSQSAQATAVSGTSSIDKARSASVASPGPALNGIKRESTFRPSPVMAPAQLNGTAPPSNAAPALSNAQFQPIPASQQPNGLHVPKPKSPFEETARRAGKGASDALIQNLRIQTHPVLNMHQHQVVYDIMPLESESQQSVTMHLPANHLRVQIILTLPPFLQAQQRQYKIWAIANRHVLSQQAPVAGQVLPPFSSVFEAQLNAGSVNVIEVHVIAALLKAERTPDGPEAELEQFTVLANGIKSEYEIPLWQKRHTPHISENHALADSHRRHLNRRRDDEVVSCKAESLDTYNGTAHIARVLSDIDHKDDTTTRDEKPARTRTPASTTMSREAVKTPSRERVAAENTLGCNPLDPATSPSYKTTGATALDEFKRKHPGKVSYQLPPPFRPIESTAFIQRATADIHQSIRDARRSQDSAPNTSQDSAELPRLRPRPVVSQQYTSQSRYSLRSRAASGAHSPRLQPSQQVEPSEQRDAFNQQTQNTVRTRQGQRTVPVRAPRSFQASSSYHSEEFFDTPAQVISRSNTMIKSSGMIENRNESTAQGHYK</sequence>
<dbReference type="KEGG" id="vda:VDAG_06108"/>
<organism evidence="11 12">
    <name type="scientific">Verticillium dahliae (strain VdLs.17 / ATCC MYA-4575 / FGSC 10137)</name>
    <name type="common">Verticillium wilt</name>
    <dbReference type="NCBI Taxonomy" id="498257"/>
    <lineage>
        <taxon>Eukaryota</taxon>
        <taxon>Fungi</taxon>
        <taxon>Dikarya</taxon>
        <taxon>Ascomycota</taxon>
        <taxon>Pezizomycotina</taxon>
        <taxon>Sordariomycetes</taxon>
        <taxon>Hypocreomycetidae</taxon>
        <taxon>Glomerellales</taxon>
        <taxon>Plectosphaerellaceae</taxon>
        <taxon>Verticillium</taxon>
    </lineage>
</organism>
<dbReference type="InterPro" id="IPR037382">
    <property type="entry name" value="Rsc/polybromo"/>
</dbReference>
<dbReference type="SUPFAM" id="SSF47370">
    <property type="entry name" value="Bromodomain"/>
    <property type="match status" value="2"/>
</dbReference>
<proteinExistence type="predicted"/>
<feature type="compositionally biased region" description="Basic and acidic residues" evidence="9">
    <location>
        <begin position="765"/>
        <end position="776"/>
    </location>
</feature>
<dbReference type="Proteomes" id="UP000001611">
    <property type="component" value="Unassembled WGS sequence"/>
</dbReference>